<sequence length="252" mass="27039">MSTLGPTMKIHAVAPDRIIVIMPAFNEQEALPSTLAGLLATPLPLDVVVIDDGSSDDTAAIATANGAVCLQLPFNLGIGGALRTGFRYAVELGYQRGIQFDADGQHDASQIEALLAPLAEGADMVVGSRFAGAGDYRVGRSRGFAMNILRWAIRRLAGQRFTDTSSGFRSFGPEVLALFAAEYPIEYMDSVEALVMSCRAGFDVREVPTVMHERTGGVASNRSFRLAYHYVRVLVSLANTPKAQRRVAETSA</sequence>
<evidence type="ECO:0000313" key="2">
    <source>
        <dbReference type="EMBL" id="CAB4323128.1"/>
    </source>
</evidence>
<reference evidence="3" key="1">
    <citation type="submission" date="2020-05" db="EMBL/GenBank/DDBJ databases">
        <authorList>
            <person name="Chiriac C."/>
            <person name="Salcher M."/>
            <person name="Ghai R."/>
            <person name="Kavagutti S V."/>
        </authorList>
    </citation>
    <scope>NUCLEOTIDE SEQUENCE</scope>
</reference>
<dbReference type="EMBL" id="CAFBNC010000039">
    <property type="protein sequence ID" value="CAB4935699.1"/>
    <property type="molecule type" value="Genomic_DNA"/>
</dbReference>
<dbReference type="SUPFAM" id="SSF53448">
    <property type="entry name" value="Nucleotide-diphospho-sugar transferases"/>
    <property type="match status" value="1"/>
</dbReference>
<dbReference type="InterPro" id="IPR001173">
    <property type="entry name" value="Glyco_trans_2-like"/>
</dbReference>
<dbReference type="InterPro" id="IPR029044">
    <property type="entry name" value="Nucleotide-diphossugar_trans"/>
</dbReference>
<protein>
    <submittedName>
        <fullName evidence="3">Unannotated protein</fullName>
    </submittedName>
</protein>
<dbReference type="PANTHER" id="PTHR48090:SF7">
    <property type="entry name" value="RFBJ PROTEIN"/>
    <property type="match status" value="1"/>
</dbReference>
<dbReference type="Gene3D" id="3.90.550.10">
    <property type="entry name" value="Spore Coat Polysaccharide Biosynthesis Protein SpsA, Chain A"/>
    <property type="match status" value="1"/>
</dbReference>
<dbReference type="AlphaFoldDB" id="A0A6J7IXW5"/>
<name>A0A6J7IXW5_9ZZZZ</name>
<dbReference type="EMBL" id="CAEMXZ010000028">
    <property type="protein sequence ID" value="CAB4323128.1"/>
    <property type="molecule type" value="Genomic_DNA"/>
</dbReference>
<feature type="domain" description="Glycosyltransferase 2-like" evidence="1">
    <location>
        <begin position="20"/>
        <end position="167"/>
    </location>
</feature>
<organism evidence="3">
    <name type="scientific">freshwater metagenome</name>
    <dbReference type="NCBI Taxonomy" id="449393"/>
    <lineage>
        <taxon>unclassified sequences</taxon>
        <taxon>metagenomes</taxon>
        <taxon>ecological metagenomes</taxon>
    </lineage>
</organism>
<dbReference type="InterPro" id="IPR050256">
    <property type="entry name" value="Glycosyltransferase_2"/>
</dbReference>
<proteinExistence type="predicted"/>
<dbReference type="PANTHER" id="PTHR48090">
    <property type="entry name" value="UNDECAPRENYL-PHOSPHATE 4-DEOXY-4-FORMAMIDO-L-ARABINOSE TRANSFERASE-RELATED"/>
    <property type="match status" value="1"/>
</dbReference>
<evidence type="ECO:0000259" key="1">
    <source>
        <dbReference type="Pfam" id="PF00535"/>
    </source>
</evidence>
<evidence type="ECO:0000313" key="3">
    <source>
        <dbReference type="EMBL" id="CAB4935699.1"/>
    </source>
</evidence>
<accession>A0A6J7IXW5</accession>
<dbReference type="Pfam" id="PF00535">
    <property type="entry name" value="Glycos_transf_2"/>
    <property type="match status" value="1"/>
</dbReference>
<gene>
    <name evidence="2" type="ORF">UFOPK1392_00878</name>
    <name evidence="3" type="ORF">UFOPK3733_00951</name>
</gene>
<dbReference type="CDD" id="cd04179">
    <property type="entry name" value="DPM_DPG-synthase_like"/>
    <property type="match status" value="1"/>
</dbReference>